<protein>
    <recommendedName>
        <fullName evidence="4">Oxysterol-binding protein</fullName>
    </recommendedName>
</protein>
<feature type="compositionally biased region" description="Basic and acidic residues" evidence="1">
    <location>
        <begin position="395"/>
        <end position="405"/>
    </location>
</feature>
<feature type="region of interest" description="Disordered" evidence="1">
    <location>
        <begin position="828"/>
        <end position="867"/>
    </location>
</feature>
<evidence type="ECO:0000256" key="1">
    <source>
        <dbReference type="SAM" id="MobiDB-lite"/>
    </source>
</evidence>
<dbReference type="Gene3D" id="2.40.160.120">
    <property type="match status" value="1"/>
</dbReference>
<reference evidence="2 3" key="1">
    <citation type="submission" date="2014-06" db="EMBL/GenBank/DDBJ databases">
        <authorList>
            <person name="Swart Estienne"/>
        </authorList>
    </citation>
    <scope>NUCLEOTIDE SEQUENCE [LARGE SCALE GENOMIC DNA]</scope>
    <source>
        <strain evidence="2 3">130c</strain>
    </source>
</reference>
<dbReference type="GO" id="GO:0005829">
    <property type="term" value="C:cytosol"/>
    <property type="evidence" value="ECO:0007669"/>
    <property type="project" value="TreeGrafter"/>
</dbReference>
<feature type="compositionally biased region" description="Polar residues" evidence="1">
    <location>
        <begin position="501"/>
        <end position="511"/>
    </location>
</feature>
<dbReference type="EMBL" id="CCKQ01002653">
    <property type="protein sequence ID" value="CDW73757.1"/>
    <property type="molecule type" value="Genomic_DNA"/>
</dbReference>
<proteinExistence type="predicted"/>
<gene>
    <name evidence="2" type="primary">Contig13906.g14843</name>
    <name evidence="2" type="ORF">STYLEM_2745</name>
</gene>
<name>A0A077ZWU1_STYLE</name>
<dbReference type="AlphaFoldDB" id="A0A077ZWU1"/>
<organism evidence="2 3">
    <name type="scientific">Stylonychia lemnae</name>
    <name type="common">Ciliate</name>
    <dbReference type="NCBI Taxonomy" id="5949"/>
    <lineage>
        <taxon>Eukaryota</taxon>
        <taxon>Sar</taxon>
        <taxon>Alveolata</taxon>
        <taxon>Ciliophora</taxon>
        <taxon>Intramacronucleata</taxon>
        <taxon>Spirotrichea</taxon>
        <taxon>Stichotrichia</taxon>
        <taxon>Sporadotrichida</taxon>
        <taxon>Oxytrichidae</taxon>
        <taxon>Stylonychinae</taxon>
        <taxon>Stylonychia</taxon>
    </lineage>
</organism>
<dbReference type="GO" id="GO:0016020">
    <property type="term" value="C:membrane"/>
    <property type="evidence" value="ECO:0007669"/>
    <property type="project" value="TreeGrafter"/>
</dbReference>
<evidence type="ECO:0000313" key="2">
    <source>
        <dbReference type="EMBL" id="CDW73757.1"/>
    </source>
</evidence>
<dbReference type="PANTHER" id="PTHR10972:SF148">
    <property type="entry name" value="OXYSTEROL-BINDING PROTEIN 9"/>
    <property type="match status" value="1"/>
</dbReference>
<feature type="compositionally biased region" description="Basic and acidic residues" evidence="1">
    <location>
        <begin position="491"/>
        <end position="500"/>
    </location>
</feature>
<dbReference type="Proteomes" id="UP000039865">
    <property type="component" value="Unassembled WGS sequence"/>
</dbReference>
<sequence length="867" mass="98287">MESRKDYSLNQQYKRGILIPAKTLQRAFFVLDTQTGVIHIFKSLSQDKPSESFSISNGTFPEKLRIVSDPENGKVFDSFEFKTAHNLQFTVLSEDPQSVQELKEAFQASSKKAPIKRSIAQQFGKGVYGAIQVPWKLTKVMVLSLEKIGDGIEATPDFVFKQKHLKQKSEPPSNVASGLAYGSKSLLTNMFSAVAGVITEPVKGAKQGGIKGGAMGFGKGILGLVCKPVKGTIDLVTQTTRGISNTPRTMYVGFNRMVKKVPAKQLRNPNEPEEEIKSDVHIDPINDILIGEENGEHIYINKNALKTSIHNSQVLSTLLYESEKHLNAGDQAKMKEVIMRQRDLLRKREEVIKTEVVRKDQIKTITEELLKQLNETYNLANRQQDEDQLSQISGKDSETSSVADEREIQQKLQQILTILNAQKGEEQIQQEALDEQQLDQQNFNNTLIQDVFDEASTEELQLFVIQANELQDEAINDDEYERFFETARKSLHQEEEDKSRPQTYQESQFDNQRQAELIEKARNFRGYRSYKDDYRAPDAGYYGGFDLKDPELSSRLRSAGKEILKSVGKKILSGKFNLTTISFPIKCMCPATILEVMATIAGVNPIFLNAASLTNDPIERLIHVVASSLAFIYPTHQFEKPLNPILGETYQATGQDGTMVFMEQTSHRPPITNFLFEGPNGLYKMHGWNSFTAKAWLNSCTLYVDGRKTVEFPDGTKIDWNNQGDQLNNLFMGTLCHQLTGKIEFHDKKNNLYAYYDMGSVKKRTQDYFAGEIQQNGKKILDIKGNYMGYLEIGPIRYFDVREISPLGGPSLPSDATKRLDSVTLKTKTVDEAQKMKEKMEEDQRHDRRLRENAETRREKGGKKYVY</sequence>
<evidence type="ECO:0000313" key="3">
    <source>
        <dbReference type="Proteomes" id="UP000039865"/>
    </source>
</evidence>
<feature type="region of interest" description="Disordered" evidence="1">
    <location>
        <begin position="491"/>
        <end position="511"/>
    </location>
</feature>
<feature type="region of interest" description="Disordered" evidence="1">
    <location>
        <begin position="381"/>
        <end position="405"/>
    </location>
</feature>
<evidence type="ECO:0008006" key="4">
    <source>
        <dbReference type="Google" id="ProtNLM"/>
    </source>
</evidence>
<dbReference type="SUPFAM" id="SSF144000">
    <property type="entry name" value="Oxysterol-binding protein-like"/>
    <property type="match status" value="1"/>
</dbReference>
<dbReference type="OrthoDB" id="14833at2759"/>
<dbReference type="OMA" id="MINDSEF"/>
<dbReference type="Pfam" id="PF01237">
    <property type="entry name" value="Oxysterol_BP"/>
    <property type="match status" value="1"/>
</dbReference>
<accession>A0A077ZWU1</accession>
<dbReference type="InterPro" id="IPR000648">
    <property type="entry name" value="Oxysterol-bd"/>
</dbReference>
<dbReference type="PANTHER" id="PTHR10972">
    <property type="entry name" value="OXYSTEROL-BINDING PROTEIN-RELATED"/>
    <property type="match status" value="1"/>
</dbReference>
<feature type="compositionally biased region" description="Basic and acidic residues" evidence="1">
    <location>
        <begin position="828"/>
        <end position="859"/>
    </location>
</feature>
<dbReference type="InParanoid" id="A0A077ZWU1"/>
<dbReference type="InterPro" id="IPR037239">
    <property type="entry name" value="OSBP_sf"/>
</dbReference>
<keyword evidence="3" id="KW-1185">Reference proteome</keyword>
<dbReference type="GO" id="GO:0032934">
    <property type="term" value="F:sterol binding"/>
    <property type="evidence" value="ECO:0007669"/>
    <property type="project" value="TreeGrafter"/>
</dbReference>